<dbReference type="KEGG" id="clup:CLUP02_13997"/>
<protein>
    <submittedName>
        <fullName evidence="1">Uncharacterized protein</fullName>
    </submittedName>
</protein>
<evidence type="ECO:0000313" key="1">
    <source>
        <dbReference type="EMBL" id="UQC88473.1"/>
    </source>
</evidence>
<gene>
    <name evidence="1" type="ORF">CLUP02_13997</name>
</gene>
<dbReference type="EMBL" id="CP019479">
    <property type="protein sequence ID" value="UQC88473.1"/>
    <property type="molecule type" value="Genomic_DNA"/>
</dbReference>
<dbReference type="AlphaFoldDB" id="A0A9Q8T3Z8"/>
<reference evidence="1" key="1">
    <citation type="journal article" date="2021" name="Mol. Plant Microbe Interact.">
        <title>Complete Genome Sequence of the Plant-Pathogenic Fungus Colletotrichum lupini.</title>
        <authorList>
            <person name="Baroncelli R."/>
            <person name="Pensec F."/>
            <person name="Da Lio D."/>
            <person name="Boufleur T."/>
            <person name="Vicente I."/>
            <person name="Sarrocco S."/>
            <person name="Picot A."/>
            <person name="Baraldi E."/>
            <person name="Sukno S."/>
            <person name="Thon M."/>
            <person name="Le Floch G."/>
        </authorList>
    </citation>
    <scope>NUCLEOTIDE SEQUENCE</scope>
    <source>
        <strain evidence="1">IMI 504893</strain>
    </source>
</reference>
<sequence length="141" mass="16206">MLRWLNWKLKVREERAEGFVDMELRVIAVAMSTSKRGPLSERYSPFPGKLHKMSGARPWKPLTPGGPISTSRQLLFFCSLVKTTSLTTRTRPILVYTAALTPDCVVDKQRYNSCVYQRHLPRDLYHIHQKRCMSATPNSQA</sequence>
<organism evidence="1 2">
    <name type="scientific">Colletotrichum lupini</name>
    <dbReference type="NCBI Taxonomy" id="145971"/>
    <lineage>
        <taxon>Eukaryota</taxon>
        <taxon>Fungi</taxon>
        <taxon>Dikarya</taxon>
        <taxon>Ascomycota</taxon>
        <taxon>Pezizomycotina</taxon>
        <taxon>Sordariomycetes</taxon>
        <taxon>Hypocreomycetidae</taxon>
        <taxon>Glomerellales</taxon>
        <taxon>Glomerellaceae</taxon>
        <taxon>Colletotrichum</taxon>
        <taxon>Colletotrichum acutatum species complex</taxon>
    </lineage>
</organism>
<proteinExistence type="predicted"/>
<name>A0A9Q8T3Z8_9PEZI</name>
<evidence type="ECO:0000313" key="2">
    <source>
        <dbReference type="Proteomes" id="UP000830671"/>
    </source>
</evidence>
<dbReference type="GeneID" id="73347941"/>
<dbReference type="RefSeq" id="XP_049150077.1">
    <property type="nucleotide sequence ID" value="XM_049292931.1"/>
</dbReference>
<dbReference type="Proteomes" id="UP000830671">
    <property type="component" value="Chromosome 7"/>
</dbReference>
<keyword evidence="2" id="KW-1185">Reference proteome</keyword>
<accession>A0A9Q8T3Z8</accession>